<organism evidence="1 2">
    <name type="scientific">Mycoplasmopsis glycophila</name>
    <dbReference type="NCBI Taxonomy" id="171285"/>
    <lineage>
        <taxon>Bacteria</taxon>
        <taxon>Bacillati</taxon>
        <taxon>Mycoplasmatota</taxon>
        <taxon>Mycoplasmoidales</taxon>
        <taxon>Metamycoplasmataceae</taxon>
        <taxon>Mycoplasmopsis</taxon>
    </lineage>
</organism>
<accession>A0A449AWM9</accession>
<protein>
    <submittedName>
        <fullName evidence="1">Uncharacterized protein</fullName>
    </submittedName>
</protein>
<sequence>MHFSEVKKIFVESLISMVGITKLHRETISVDPTAVHENLEIKLNTNNPNIENDLFSLIDVTNGEKGLIIQIGISILEGVQAKFIISQLNKNLTKNLKKSNYKLEKLIIFIKEVTNE</sequence>
<dbReference type="AlphaFoldDB" id="A0A449AWM9"/>
<keyword evidence="2" id="KW-1185">Reference proteome</keyword>
<name>A0A449AWM9_9BACT</name>
<dbReference type="Proteomes" id="UP000290815">
    <property type="component" value="Chromosome"/>
</dbReference>
<dbReference type="RefSeq" id="WP_027333854.1">
    <property type="nucleotide sequence ID" value="NZ_LR215024.1"/>
</dbReference>
<proteinExistence type="predicted"/>
<gene>
    <name evidence="1" type="ORF">NCTC10194_00698</name>
</gene>
<dbReference type="KEGG" id="mgly:NCTC10194_00698"/>
<reference evidence="1 2" key="1">
    <citation type="submission" date="2019-01" db="EMBL/GenBank/DDBJ databases">
        <authorList>
            <consortium name="Pathogen Informatics"/>
        </authorList>
    </citation>
    <scope>NUCLEOTIDE SEQUENCE [LARGE SCALE GENOMIC DNA]</scope>
    <source>
        <strain evidence="1 2">NCTC10194</strain>
    </source>
</reference>
<evidence type="ECO:0000313" key="1">
    <source>
        <dbReference type="EMBL" id="VEU71147.1"/>
    </source>
</evidence>
<evidence type="ECO:0000313" key="2">
    <source>
        <dbReference type="Proteomes" id="UP000290815"/>
    </source>
</evidence>
<dbReference type="EMBL" id="LR215024">
    <property type="protein sequence ID" value="VEU71147.1"/>
    <property type="molecule type" value="Genomic_DNA"/>
</dbReference>